<gene>
    <name evidence="1" type="ORF">P7K49_037638</name>
</gene>
<protein>
    <submittedName>
        <fullName evidence="1">Uncharacterized protein</fullName>
    </submittedName>
</protein>
<accession>A0ABQ9TIK6</accession>
<name>A0ABQ9TIK6_SAGOE</name>
<organism evidence="1 2">
    <name type="scientific">Saguinus oedipus</name>
    <name type="common">Cotton-top tamarin</name>
    <name type="synonym">Oedipomidas oedipus</name>
    <dbReference type="NCBI Taxonomy" id="9490"/>
    <lineage>
        <taxon>Eukaryota</taxon>
        <taxon>Metazoa</taxon>
        <taxon>Chordata</taxon>
        <taxon>Craniata</taxon>
        <taxon>Vertebrata</taxon>
        <taxon>Euteleostomi</taxon>
        <taxon>Mammalia</taxon>
        <taxon>Eutheria</taxon>
        <taxon>Euarchontoglires</taxon>
        <taxon>Primates</taxon>
        <taxon>Haplorrhini</taxon>
        <taxon>Platyrrhini</taxon>
        <taxon>Cebidae</taxon>
        <taxon>Callitrichinae</taxon>
        <taxon>Saguinus</taxon>
    </lineage>
</organism>
<keyword evidence="2" id="KW-1185">Reference proteome</keyword>
<comment type="caution">
    <text evidence="1">The sequence shown here is derived from an EMBL/GenBank/DDBJ whole genome shotgun (WGS) entry which is preliminary data.</text>
</comment>
<dbReference type="Proteomes" id="UP001266305">
    <property type="component" value="Unassembled WGS sequence"/>
</dbReference>
<proteinExistence type="predicted"/>
<reference evidence="1 2" key="1">
    <citation type="submission" date="2023-05" db="EMBL/GenBank/DDBJ databases">
        <title>B98-5 Cell Line De Novo Hybrid Assembly: An Optical Mapping Approach.</title>
        <authorList>
            <person name="Kananen K."/>
            <person name="Auerbach J.A."/>
            <person name="Kautto E."/>
            <person name="Blachly J.S."/>
        </authorList>
    </citation>
    <scope>NUCLEOTIDE SEQUENCE [LARGE SCALE GENOMIC DNA]</scope>
    <source>
        <strain evidence="1">B95-8</strain>
        <tissue evidence="1">Cell line</tissue>
    </source>
</reference>
<sequence>NAGEACQNDAPGPELLVLCRLRLYLTPPGCFLQLTAVYSQGWAVPAARSERPGAVLAFSTQQAIKVLVPKDREEDRQQRHLEDWPTLLKRGWVVLPRPGAAAPFPEALWLRQLQLYFEIGQNGAGFTHDFEVFSGCTPLLAVPLFLVYRSPGCTPLSGVPLS</sequence>
<evidence type="ECO:0000313" key="2">
    <source>
        <dbReference type="Proteomes" id="UP001266305"/>
    </source>
</evidence>
<evidence type="ECO:0000313" key="1">
    <source>
        <dbReference type="EMBL" id="KAK2084605.1"/>
    </source>
</evidence>
<dbReference type="EMBL" id="JASSZA010000022">
    <property type="protein sequence ID" value="KAK2084605.1"/>
    <property type="molecule type" value="Genomic_DNA"/>
</dbReference>
<feature type="non-terminal residue" evidence="1">
    <location>
        <position position="1"/>
    </location>
</feature>